<feature type="region of interest" description="Disordered" evidence="7">
    <location>
        <begin position="328"/>
        <end position="353"/>
    </location>
</feature>
<feature type="transmembrane region" description="Helical" evidence="8">
    <location>
        <begin position="276"/>
        <end position="301"/>
    </location>
</feature>
<protein>
    <submittedName>
        <fullName evidence="10">Glycosyl transferase family 2</fullName>
    </submittedName>
</protein>
<evidence type="ECO:0000256" key="8">
    <source>
        <dbReference type="SAM" id="Phobius"/>
    </source>
</evidence>
<dbReference type="SUPFAM" id="SSF53448">
    <property type="entry name" value="Nucleotide-diphospho-sugar transferases"/>
    <property type="match status" value="1"/>
</dbReference>
<dbReference type="CDD" id="cd04187">
    <property type="entry name" value="DPM1_like_bac"/>
    <property type="match status" value="1"/>
</dbReference>
<feature type="transmembrane region" description="Helical" evidence="8">
    <location>
        <begin position="243"/>
        <end position="264"/>
    </location>
</feature>
<dbReference type="Proteomes" id="UP001156836">
    <property type="component" value="Unassembled WGS sequence"/>
</dbReference>
<keyword evidence="2" id="KW-0328">Glycosyltransferase</keyword>
<keyword evidence="4 8" id="KW-0812">Transmembrane</keyword>
<dbReference type="PANTHER" id="PTHR48090:SF1">
    <property type="entry name" value="PROPHAGE BACTOPRENOL GLUCOSYL TRANSFERASE HOMOLOG"/>
    <property type="match status" value="1"/>
</dbReference>
<proteinExistence type="predicted"/>
<comment type="subcellular location">
    <subcellularLocation>
        <location evidence="1">Membrane</location>
        <topology evidence="1">Multi-pass membrane protein</topology>
    </subcellularLocation>
</comment>
<evidence type="ECO:0000256" key="5">
    <source>
        <dbReference type="ARBA" id="ARBA00022989"/>
    </source>
</evidence>
<dbReference type="InterPro" id="IPR050256">
    <property type="entry name" value="Glycosyltransferase_2"/>
</dbReference>
<organism evidence="10 11">
    <name type="scientific">Chitiniphilus shinanonensis</name>
    <dbReference type="NCBI Taxonomy" id="553088"/>
    <lineage>
        <taxon>Bacteria</taxon>
        <taxon>Pseudomonadati</taxon>
        <taxon>Pseudomonadota</taxon>
        <taxon>Betaproteobacteria</taxon>
        <taxon>Neisseriales</taxon>
        <taxon>Chitinibacteraceae</taxon>
        <taxon>Chitiniphilus</taxon>
    </lineage>
</organism>
<dbReference type="InterPro" id="IPR029044">
    <property type="entry name" value="Nucleotide-diphossugar_trans"/>
</dbReference>
<reference evidence="11" key="1">
    <citation type="journal article" date="2019" name="Int. J. Syst. Evol. Microbiol.">
        <title>The Global Catalogue of Microorganisms (GCM) 10K type strain sequencing project: providing services to taxonomists for standard genome sequencing and annotation.</title>
        <authorList>
            <consortium name="The Broad Institute Genomics Platform"/>
            <consortium name="The Broad Institute Genome Sequencing Center for Infectious Disease"/>
            <person name="Wu L."/>
            <person name="Ma J."/>
        </authorList>
    </citation>
    <scope>NUCLEOTIDE SEQUENCE [LARGE SCALE GENOMIC DNA]</scope>
    <source>
        <strain evidence="11">NBRC 104970</strain>
    </source>
</reference>
<gene>
    <name evidence="10" type="primary">gtrB</name>
    <name evidence="10" type="ORF">GCM10007860_11560</name>
</gene>
<keyword evidence="6 8" id="KW-0472">Membrane</keyword>
<dbReference type="Gene3D" id="3.90.550.10">
    <property type="entry name" value="Spore Coat Polysaccharide Biosynthesis Protein SpsA, Chain A"/>
    <property type="match status" value="1"/>
</dbReference>
<comment type="caution">
    <text evidence="10">The sequence shown here is derived from an EMBL/GenBank/DDBJ whole genome shotgun (WGS) entry which is preliminary data.</text>
</comment>
<accession>A0ABQ6BS13</accession>
<dbReference type="Pfam" id="PF00535">
    <property type="entry name" value="Glycos_transf_2"/>
    <property type="match status" value="1"/>
</dbReference>
<evidence type="ECO:0000256" key="2">
    <source>
        <dbReference type="ARBA" id="ARBA00022676"/>
    </source>
</evidence>
<dbReference type="InterPro" id="IPR001173">
    <property type="entry name" value="Glyco_trans_2-like"/>
</dbReference>
<evidence type="ECO:0000256" key="4">
    <source>
        <dbReference type="ARBA" id="ARBA00022692"/>
    </source>
</evidence>
<evidence type="ECO:0000256" key="3">
    <source>
        <dbReference type="ARBA" id="ARBA00022679"/>
    </source>
</evidence>
<evidence type="ECO:0000313" key="11">
    <source>
        <dbReference type="Proteomes" id="UP001156836"/>
    </source>
</evidence>
<dbReference type="GO" id="GO:0016740">
    <property type="term" value="F:transferase activity"/>
    <property type="evidence" value="ECO:0007669"/>
    <property type="project" value="UniProtKB-KW"/>
</dbReference>
<evidence type="ECO:0000256" key="6">
    <source>
        <dbReference type="ARBA" id="ARBA00023136"/>
    </source>
</evidence>
<feature type="domain" description="Glycosyltransferase 2-like" evidence="9">
    <location>
        <begin position="17"/>
        <end position="182"/>
    </location>
</feature>
<keyword evidence="3 10" id="KW-0808">Transferase</keyword>
<dbReference type="PANTHER" id="PTHR48090">
    <property type="entry name" value="UNDECAPRENYL-PHOSPHATE 4-DEOXY-4-FORMAMIDO-L-ARABINOSE TRANSFERASE-RELATED"/>
    <property type="match status" value="1"/>
</dbReference>
<evidence type="ECO:0000313" key="10">
    <source>
        <dbReference type="EMBL" id="GLS04010.1"/>
    </source>
</evidence>
<sequence>MDNTDLPTSPADRPLLSVVVPAYNEEAVLAAFHQRLTAVFDALADYRSEVIYVNDGSRDATQRIIDELCAGDERAASVDLSRNFGKEIAMTAGLDHARGDWIVMIDADLQDPPELIPAMLAKAAEGFDTVFARRTHRDGESALKKATAAAFYRVMDQLSGKVKIPRDTGDFRLMSRRAVDALLELREQHRFMKGLFAWVGFPSVALDYRRDPRAAGDTKFNYWKLWNFALEGITSFTIGPLKIATYMGLITAALAFLDGLWIIGKTLFLGEVVRGYPTLMVTMLFLGGVQLFFIGVIGEYLGRIFDETKGRPLYFAQGWKPARIHQNRSSEAALTSRKETTDELPRPVVEGPA</sequence>
<keyword evidence="11" id="KW-1185">Reference proteome</keyword>
<evidence type="ECO:0000256" key="7">
    <source>
        <dbReference type="SAM" id="MobiDB-lite"/>
    </source>
</evidence>
<dbReference type="EMBL" id="BSOZ01000012">
    <property type="protein sequence ID" value="GLS04010.1"/>
    <property type="molecule type" value="Genomic_DNA"/>
</dbReference>
<name>A0ABQ6BS13_9NEIS</name>
<dbReference type="RefSeq" id="WP_018748427.1">
    <property type="nucleotide sequence ID" value="NZ_BAABUF010000003.1"/>
</dbReference>
<evidence type="ECO:0000256" key="1">
    <source>
        <dbReference type="ARBA" id="ARBA00004141"/>
    </source>
</evidence>
<evidence type="ECO:0000259" key="9">
    <source>
        <dbReference type="Pfam" id="PF00535"/>
    </source>
</evidence>
<keyword evidence="5 8" id="KW-1133">Transmembrane helix</keyword>
<feature type="compositionally biased region" description="Basic and acidic residues" evidence="7">
    <location>
        <begin position="336"/>
        <end position="345"/>
    </location>
</feature>